<dbReference type="RefSeq" id="XP_011085172.1">
    <property type="nucleotide sequence ID" value="XM_011086870.2"/>
</dbReference>
<protein>
    <recommendedName>
        <fullName evidence="4">Photosystem I reaction center subunit III</fullName>
    </recommendedName>
    <alternativeName>
        <fullName evidence="4">PSI-F</fullName>
    </alternativeName>
</protein>
<dbReference type="FunCoup" id="A0A6I9TV57">
    <property type="interactions" value="937"/>
</dbReference>
<dbReference type="GO" id="GO:0009535">
    <property type="term" value="C:chloroplast thylakoid membrane"/>
    <property type="evidence" value="ECO:0007669"/>
    <property type="project" value="TreeGrafter"/>
</dbReference>
<keyword evidence="6" id="KW-0472">Membrane</keyword>
<dbReference type="Gene3D" id="1.10.8.110">
    <property type="entry name" value="Photosystem I PsaF, reaction centre subunit III"/>
    <property type="match status" value="1"/>
</dbReference>
<dbReference type="AlphaFoldDB" id="A0A6I9TV57"/>
<reference evidence="8" key="1">
    <citation type="submission" date="2025-08" db="UniProtKB">
        <authorList>
            <consortium name="RefSeq"/>
        </authorList>
    </citation>
    <scope>IDENTIFICATION</scope>
</reference>
<keyword evidence="4" id="KW-0150">Chloroplast</keyword>
<keyword evidence="2 4" id="KW-0602">Photosynthesis</keyword>
<dbReference type="GO" id="GO:0009538">
    <property type="term" value="C:photosystem I reaction center"/>
    <property type="evidence" value="ECO:0007669"/>
    <property type="project" value="UniProtKB-UniRule"/>
</dbReference>
<dbReference type="PANTHER" id="PTHR34939:SF1">
    <property type="entry name" value="PHOTOSYSTEM I REACTION CENTER SUBUNIT III, CHLOROPLASTIC"/>
    <property type="match status" value="1"/>
</dbReference>
<evidence type="ECO:0000256" key="5">
    <source>
        <dbReference type="SAM" id="MobiDB-lite"/>
    </source>
</evidence>
<keyword evidence="4" id="KW-0934">Plastid</keyword>
<dbReference type="InterPro" id="IPR036577">
    <property type="entry name" value="PSI_PsaF_sf"/>
</dbReference>
<keyword evidence="7" id="KW-1185">Reference proteome</keyword>
<dbReference type="GO" id="GO:0015979">
    <property type="term" value="P:photosynthesis"/>
    <property type="evidence" value="ECO:0007669"/>
    <property type="project" value="UniProtKB-UniRule"/>
</dbReference>
<keyword evidence="4" id="KW-0793">Thylakoid</keyword>
<dbReference type="Gramene" id="SIN_1019549.t">
    <property type="protein sequence ID" value="SIN_1019549.t"/>
    <property type="gene ID" value="SIN_1019549"/>
</dbReference>
<dbReference type="OrthoDB" id="1920411at2759"/>
<accession>A0A6I9TV57</accession>
<dbReference type="SUPFAM" id="SSF81536">
    <property type="entry name" value="Subunit III of photosystem I reaction centre, PsaF"/>
    <property type="match status" value="1"/>
</dbReference>
<comment type="subcellular location">
    <subcellularLocation>
        <location evidence="4">Plastid</location>
        <location evidence="4">Chloroplast thylakoid lumen</location>
    </subcellularLocation>
</comment>
<feature type="region of interest" description="Disordered" evidence="5">
    <location>
        <begin position="1"/>
        <end position="29"/>
    </location>
</feature>
<dbReference type="PANTHER" id="PTHR34939">
    <property type="entry name" value="PHOTOSYSTEM I REACTION CENTER SUBUNIT III, CHLOROPLASTIC"/>
    <property type="match status" value="1"/>
</dbReference>
<comment type="similarity">
    <text evidence="1 4">Belongs to the PsaF family.</text>
</comment>
<evidence type="ECO:0000256" key="4">
    <source>
        <dbReference type="RuleBase" id="RU368107"/>
    </source>
</evidence>
<evidence type="ECO:0000256" key="1">
    <source>
        <dbReference type="ARBA" id="ARBA00008386"/>
    </source>
</evidence>
<evidence type="ECO:0000256" key="6">
    <source>
        <dbReference type="SAM" id="Phobius"/>
    </source>
</evidence>
<feature type="compositionally biased region" description="Polar residues" evidence="5">
    <location>
        <begin position="1"/>
        <end position="11"/>
    </location>
</feature>
<dbReference type="GeneID" id="105167240"/>
<evidence type="ECO:0000313" key="8">
    <source>
        <dbReference type="RefSeq" id="XP_011085172.1"/>
    </source>
</evidence>
<keyword evidence="6" id="KW-0812">Transmembrane</keyword>
<dbReference type="GO" id="GO:0009543">
    <property type="term" value="C:chloroplast thylakoid lumen"/>
    <property type="evidence" value="ECO:0007669"/>
    <property type="project" value="UniProtKB-SubCell"/>
</dbReference>
<dbReference type="InParanoid" id="A0A6I9TV57"/>
<sequence length="231" mass="25256">MSLTIPTNLSKPISAPRFGSPLSTKSRPAPTTIVCQANSPSDHHHHSSSPSSQLKAFSAALAISSIILSAPVLPASADISGLTPCKDSKQFAKREKQEIKKLESSLKLYAPDSAPALAIKATVEKTKRRFENYGKQGLLCGSDGLPHLIVSGDQRHWGEFITPGILFLYIAGWIGWAGRSYLIAIRDDKKPTQKEIIIDVPLANRLIWRGFSWPVAAYREYLNGELIDPNV</sequence>
<gene>
    <name evidence="8" type="primary">LOC105167240</name>
</gene>
<comment type="function">
    <text evidence="4">Participates in efficiency of electron transfer from plastocyanin to P700 (or cytochrome c553 in algae and cyanobacteria). This plastocyanin-docking protein contributes to the specific association of plastocyanin to PSI.</text>
</comment>
<dbReference type="InterPro" id="IPR003666">
    <property type="entry name" value="PSI_PsaF"/>
</dbReference>
<proteinExistence type="inferred from homology"/>
<evidence type="ECO:0000256" key="2">
    <source>
        <dbReference type="ARBA" id="ARBA00022531"/>
    </source>
</evidence>
<evidence type="ECO:0000313" key="7">
    <source>
        <dbReference type="Proteomes" id="UP000504604"/>
    </source>
</evidence>
<organism evidence="7 8">
    <name type="scientific">Sesamum indicum</name>
    <name type="common">Oriental sesame</name>
    <name type="synonym">Sesamum orientale</name>
    <dbReference type="NCBI Taxonomy" id="4182"/>
    <lineage>
        <taxon>Eukaryota</taxon>
        <taxon>Viridiplantae</taxon>
        <taxon>Streptophyta</taxon>
        <taxon>Embryophyta</taxon>
        <taxon>Tracheophyta</taxon>
        <taxon>Spermatophyta</taxon>
        <taxon>Magnoliopsida</taxon>
        <taxon>eudicotyledons</taxon>
        <taxon>Gunneridae</taxon>
        <taxon>Pentapetalae</taxon>
        <taxon>asterids</taxon>
        <taxon>lamiids</taxon>
        <taxon>Lamiales</taxon>
        <taxon>Pedaliaceae</taxon>
        <taxon>Sesamum</taxon>
    </lineage>
</organism>
<evidence type="ECO:0000256" key="3">
    <source>
        <dbReference type="ARBA" id="ARBA00022836"/>
    </source>
</evidence>
<keyword evidence="3 4" id="KW-0603">Photosystem I</keyword>
<dbReference type="FunFam" id="1.10.8.110:FF:000001">
    <property type="entry name" value="Photosystem I reaction center subunit III"/>
    <property type="match status" value="1"/>
</dbReference>
<feature type="transmembrane region" description="Helical" evidence="6">
    <location>
        <begin position="160"/>
        <end position="184"/>
    </location>
</feature>
<dbReference type="Pfam" id="PF02507">
    <property type="entry name" value="PSI_PsaF"/>
    <property type="match status" value="1"/>
</dbReference>
<dbReference type="KEGG" id="sind:105167240"/>
<name>A0A6I9TV57_SESIN</name>
<dbReference type="Proteomes" id="UP000504604">
    <property type="component" value="Linkage group LG8"/>
</dbReference>
<keyword evidence="6" id="KW-1133">Transmembrane helix</keyword>